<feature type="region of interest" description="Disordered" evidence="1">
    <location>
        <begin position="1"/>
        <end position="158"/>
    </location>
</feature>
<organism evidence="2 3">
    <name type="scientific">Polytolypa hystricis (strain UAMH7299)</name>
    <dbReference type="NCBI Taxonomy" id="1447883"/>
    <lineage>
        <taxon>Eukaryota</taxon>
        <taxon>Fungi</taxon>
        <taxon>Dikarya</taxon>
        <taxon>Ascomycota</taxon>
        <taxon>Pezizomycotina</taxon>
        <taxon>Eurotiomycetes</taxon>
        <taxon>Eurotiomycetidae</taxon>
        <taxon>Onygenales</taxon>
        <taxon>Onygenales incertae sedis</taxon>
        <taxon>Polytolypa</taxon>
    </lineage>
</organism>
<feature type="region of interest" description="Disordered" evidence="1">
    <location>
        <begin position="597"/>
        <end position="619"/>
    </location>
</feature>
<proteinExistence type="predicted"/>
<feature type="compositionally biased region" description="Low complexity" evidence="1">
    <location>
        <begin position="183"/>
        <end position="205"/>
    </location>
</feature>
<keyword evidence="3" id="KW-1185">Reference proteome</keyword>
<evidence type="ECO:0000313" key="2">
    <source>
        <dbReference type="EMBL" id="PGG99462.1"/>
    </source>
</evidence>
<sequence>MSNPSDEPGPPPNPPVQYRFIDGSTNTPENLTQVKRHVMREFVRQKRWRAKQRGEAAGQTEEENQDSSRDRSQRRSRPRRTAAQSDRTTAGRSSDADAAQIALRQQERSGKSRATGDQDEDDNIEDIGRGWNTGYTNPWTPSTSTSSSDPNAPIREGLGTPAEQAAIGYRFHREASDPGFWSGSGSSDRTASRSPSASAQASRFRLSPSPQSMLSAARTDPFDSLPLPLDEEGKVLFDFYANVMPACSYGFHARSPKGHNWYSQVFIPEAMKGAITFQNTILVHAANTQAWVRGLTETKAALIHRARGISMLRKHFAQYPTDISDAAISATLSATAVEDFDPRVERKPISWIHMRAAIQKIRDRGGPAAFEHNRRLAMLINWQDYILAGYETNGPSFFYEHTTSIPQQNNPPSSTSLPAPNLTFPSPPTSISPSPAASSLNTPPTSTTPVIAAHPTDPNLIAVSEIRSQCEEFIAFLRRSERLAFTHKNSPVKHLFLSRYSTFQPNTLIFRILSSPPGIRYSIPGERKQIIARLAALMTINTALWDNRLSTRRTEMFLRGLNRRLLDSEVDVNASVEALLQILLECDDAFGTQEEARAPAGRTGVVGKEKLSPSSSTESPPWLRPWFVGRMLKIAKRLGRPSWERLNATLYSFLTLSAETPTIASWENELRREILAAPLTSYIMPILQ</sequence>
<protein>
    <recommendedName>
        <fullName evidence="4">Sigma-70 region 2 family protein</fullName>
    </recommendedName>
</protein>
<feature type="compositionally biased region" description="Polar residues" evidence="1">
    <location>
        <begin position="23"/>
        <end position="33"/>
    </location>
</feature>
<reference evidence="2 3" key="1">
    <citation type="submission" date="2017-10" db="EMBL/GenBank/DDBJ databases">
        <title>Comparative genomics in systemic dimorphic fungi from Ajellomycetaceae.</title>
        <authorList>
            <person name="Munoz J.F."/>
            <person name="Mcewen J.G."/>
            <person name="Clay O.K."/>
            <person name="Cuomo C.A."/>
        </authorList>
    </citation>
    <scope>NUCLEOTIDE SEQUENCE [LARGE SCALE GENOMIC DNA]</scope>
    <source>
        <strain evidence="2 3">UAMH7299</strain>
    </source>
</reference>
<dbReference type="STRING" id="1447883.A0A2B7WS76"/>
<accession>A0A2B7WS76</accession>
<feature type="region of interest" description="Disordered" evidence="1">
    <location>
        <begin position="178"/>
        <end position="217"/>
    </location>
</feature>
<feature type="compositionally biased region" description="Low complexity" evidence="1">
    <location>
        <begin position="136"/>
        <end position="153"/>
    </location>
</feature>
<dbReference type="OrthoDB" id="4200504at2759"/>
<feature type="compositionally biased region" description="Polar residues" evidence="1">
    <location>
        <begin position="82"/>
        <end position="92"/>
    </location>
</feature>
<comment type="caution">
    <text evidence="2">The sequence shown here is derived from an EMBL/GenBank/DDBJ whole genome shotgun (WGS) entry which is preliminary data.</text>
</comment>
<dbReference type="EMBL" id="PDNA01000270">
    <property type="protein sequence ID" value="PGG99462.1"/>
    <property type="molecule type" value="Genomic_DNA"/>
</dbReference>
<feature type="compositionally biased region" description="Low complexity" evidence="1">
    <location>
        <begin position="431"/>
        <end position="449"/>
    </location>
</feature>
<evidence type="ECO:0000313" key="3">
    <source>
        <dbReference type="Proteomes" id="UP000224634"/>
    </source>
</evidence>
<dbReference type="PANTHER" id="PTHR37540:SF10">
    <property type="entry name" value="SIGMA-70 REGION 2 FAMILY PROTEIN"/>
    <property type="match status" value="1"/>
</dbReference>
<evidence type="ECO:0008006" key="4">
    <source>
        <dbReference type="Google" id="ProtNLM"/>
    </source>
</evidence>
<feature type="compositionally biased region" description="Basic and acidic residues" evidence="1">
    <location>
        <begin position="105"/>
        <end position="116"/>
    </location>
</feature>
<feature type="region of interest" description="Disordered" evidence="1">
    <location>
        <begin position="401"/>
        <end position="453"/>
    </location>
</feature>
<dbReference type="AlphaFoldDB" id="A0A2B7WS76"/>
<dbReference type="PANTHER" id="PTHR37540">
    <property type="entry name" value="TRANSCRIPTION FACTOR (ACR-2), PUTATIVE-RELATED-RELATED"/>
    <property type="match status" value="1"/>
</dbReference>
<feature type="compositionally biased region" description="Polar residues" evidence="1">
    <location>
        <begin position="401"/>
        <end position="418"/>
    </location>
</feature>
<gene>
    <name evidence="2" type="ORF">AJ80_09348</name>
</gene>
<dbReference type="Proteomes" id="UP000224634">
    <property type="component" value="Unassembled WGS sequence"/>
</dbReference>
<evidence type="ECO:0000256" key="1">
    <source>
        <dbReference type="SAM" id="MobiDB-lite"/>
    </source>
</evidence>
<name>A0A2B7WS76_POLH7</name>